<feature type="transmembrane region" description="Helical" evidence="3">
    <location>
        <begin position="63"/>
        <end position="80"/>
    </location>
</feature>
<evidence type="ECO:0000313" key="4">
    <source>
        <dbReference type="EMBL" id="MEH7828484.1"/>
    </source>
</evidence>
<organism evidence="4 5">
    <name type="scientific">Gemmobacter denitrificans</name>
    <dbReference type="NCBI Taxonomy" id="3123040"/>
    <lineage>
        <taxon>Bacteria</taxon>
        <taxon>Pseudomonadati</taxon>
        <taxon>Pseudomonadota</taxon>
        <taxon>Alphaproteobacteria</taxon>
        <taxon>Rhodobacterales</taxon>
        <taxon>Paracoccaceae</taxon>
        <taxon>Gemmobacter</taxon>
    </lineage>
</organism>
<sequence>MAQRFGGKYSPSGAGSDPRTSPPQPPNLFDGKRPASGGARLNLLFLLALLPAIKGLTGNPAGLAFGIGGTVLLLGGSWLTREGLQAQAAYDLRKVAKRPAFPRKIFGAVLTGAGIALAGMASFGQPLTAALLGLLGSGLHLMSFGLDPLRDKGAEGVDDFQADRVARAVDEAEAHLAAMRDAILRARDRSLEARVDRFAAAARALFRRVESDPRDLTAARKYLSVYLMGARDATIKFADLYGQTRDARARADYETLLTDLETTFADRSQALLSNDSAALDVEIQVLRDRLQFETAPSKPD</sequence>
<keyword evidence="3" id="KW-1133">Transmembrane helix</keyword>
<evidence type="ECO:0000256" key="3">
    <source>
        <dbReference type="SAM" id="Phobius"/>
    </source>
</evidence>
<dbReference type="Pfam" id="PF10112">
    <property type="entry name" value="Halogen_Hydrol"/>
    <property type="match status" value="1"/>
</dbReference>
<keyword evidence="5" id="KW-1185">Reference proteome</keyword>
<evidence type="ECO:0000313" key="5">
    <source>
        <dbReference type="Proteomes" id="UP001431963"/>
    </source>
</evidence>
<accession>A0ABU8BUW5</accession>
<feature type="coiled-coil region" evidence="1">
    <location>
        <begin position="162"/>
        <end position="189"/>
    </location>
</feature>
<evidence type="ECO:0000256" key="2">
    <source>
        <dbReference type="SAM" id="MobiDB-lite"/>
    </source>
</evidence>
<feature type="region of interest" description="Disordered" evidence="2">
    <location>
        <begin position="1"/>
        <end position="32"/>
    </location>
</feature>
<evidence type="ECO:0000256" key="1">
    <source>
        <dbReference type="SAM" id="Coils"/>
    </source>
</evidence>
<gene>
    <name evidence="4" type="ORF">V6590_10005</name>
</gene>
<dbReference type="RefSeq" id="WP_335422456.1">
    <property type="nucleotide sequence ID" value="NZ_JBALHR010000004.1"/>
</dbReference>
<keyword evidence="3" id="KW-0812">Transmembrane</keyword>
<feature type="transmembrane region" description="Helical" evidence="3">
    <location>
        <begin position="41"/>
        <end position="57"/>
    </location>
</feature>
<dbReference type="EMBL" id="JBALHR010000004">
    <property type="protein sequence ID" value="MEH7828484.1"/>
    <property type="molecule type" value="Genomic_DNA"/>
</dbReference>
<feature type="transmembrane region" description="Helical" evidence="3">
    <location>
        <begin position="101"/>
        <end position="121"/>
    </location>
</feature>
<dbReference type="Proteomes" id="UP001431963">
    <property type="component" value="Unassembled WGS sequence"/>
</dbReference>
<proteinExistence type="predicted"/>
<dbReference type="InterPro" id="IPR018770">
    <property type="entry name" value="ChloroindolylP_hydrolase"/>
</dbReference>
<reference evidence="4" key="1">
    <citation type="submission" date="2024-02" db="EMBL/GenBank/DDBJ databases">
        <title>Genome sequences of strain Gemmobacter sp. JM10B15.</title>
        <authorList>
            <person name="Zhang M."/>
        </authorList>
    </citation>
    <scope>NUCLEOTIDE SEQUENCE</scope>
    <source>
        <strain evidence="4">JM10B15</strain>
    </source>
</reference>
<name>A0ABU8BUW5_9RHOB</name>
<keyword evidence="3" id="KW-0472">Membrane</keyword>
<keyword evidence="1" id="KW-0175">Coiled coil</keyword>
<comment type="caution">
    <text evidence="4">The sequence shown here is derived from an EMBL/GenBank/DDBJ whole genome shotgun (WGS) entry which is preliminary data.</text>
</comment>
<protein>
    <submittedName>
        <fullName evidence="4">5-bromo-4-chloroindolyl phosphate hydrolysis family protein</fullName>
    </submittedName>
</protein>